<proteinExistence type="predicted"/>
<sequence length="166" mass="17577">MTGMEAAAARAAAGAGTAAAKELYRRWRPTLDWASLAGTADGLADAVDQAEQQVQQELRAERGEGVFMPVRFTASAHPQVEEGIDSAEVNEIATFFDLLEQPRRLVVLGEPGSGKTVAATYLVRGLIQHRNELVATAQRAAEPVPSGSTRPDGTAARNSLPGWPLA</sequence>
<dbReference type="Gene3D" id="3.40.50.300">
    <property type="entry name" value="P-loop containing nucleotide triphosphate hydrolases"/>
    <property type="match status" value="1"/>
</dbReference>
<dbReference type="AlphaFoldDB" id="A0A6P1CTN3"/>
<reference evidence="2 3" key="1">
    <citation type="submission" date="2020-01" db="EMBL/GenBank/DDBJ databases">
        <title>Genetics and antimicrobial susceptibilities of Nocardia species isolated from the soil; a comparison with species isolated from humans.</title>
        <authorList>
            <person name="Carrasco G."/>
            <person name="Monzon S."/>
            <person name="Sansegundo M."/>
            <person name="Garcia E."/>
            <person name="Garrido N."/>
            <person name="Medina M.J."/>
            <person name="Villalon P."/>
            <person name="Ramirez-Arocha A.C."/>
            <person name="Jimenez P."/>
            <person name="Cuesta I."/>
            <person name="Valdezate S."/>
        </authorList>
    </citation>
    <scope>NUCLEOTIDE SEQUENCE [LARGE SCALE GENOMIC DNA]</scope>
    <source>
        <strain evidence="2 3">CNM20110626</strain>
    </source>
</reference>
<protein>
    <submittedName>
        <fullName evidence="2">Uncharacterized protein</fullName>
    </submittedName>
</protein>
<feature type="region of interest" description="Disordered" evidence="1">
    <location>
        <begin position="137"/>
        <end position="166"/>
    </location>
</feature>
<dbReference type="RefSeq" id="WP_163847214.1">
    <property type="nucleotide sequence ID" value="NZ_JAAGVB010000056.1"/>
</dbReference>
<evidence type="ECO:0000256" key="1">
    <source>
        <dbReference type="SAM" id="MobiDB-lite"/>
    </source>
</evidence>
<dbReference type="Proteomes" id="UP000471166">
    <property type="component" value="Unassembled WGS sequence"/>
</dbReference>
<gene>
    <name evidence="2" type="ORF">GV791_25565</name>
</gene>
<comment type="caution">
    <text evidence="2">The sequence shown here is derived from an EMBL/GenBank/DDBJ whole genome shotgun (WGS) entry which is preliminary data.</text>
</comment>
<dbReference type="SUPFAM" id="SSF52540">
    <property type="entry name" value="P-loop containing nucleoside triphosphate hydrolases"/>
    <property type="match status" value="1"/>
</dbReference>
<evidence type="ECO:0000313" key="3">
    <source>
        <dbReference type="Proteomes" id="UP000471166"/>
    </source>
</evidence>
<evidence type="ECO:0000313" key="2">
    <source>
        <dbReference type="EMBL" id="NEW35909.1"/>
    </source>
</evidence>
<dbReference type="EMBL" id="JAAGVB010000056">
    <property type="protein sequence ID" value="NEW35909.1"/>
    <property type="molecule type" value="Genomic_DNA"/>
</dbReference>
<name>A0A6P1CTN3_9NOCA</name>
<accession>A0A6P1CTN3</accession>
<dbReference type="InterPro" id="IPR027417">
    <property type="entry name" value="P-loop_NTPase"/>
</dbReference>
<organism evidence="2 3">
    <name type="scientific">Nocardia cyriacigeorgica</name>
    <dbReference type="NCBI Taxonomy" id="135487"/>
    <lineage>
        <taxon>Bacteria</taxon>
        <taxon>Bacillati</taxon>
        <taxon>Actinomycetota</taxon>
        <taxon>Actinomycetes</taxon>
        <taxon>Mycobacteriales</taxon>
        <taxon>Nocardiaceae</taxon>
        <taxon>Nocardia</taxon>
    </lineage>
</organism>